<evidence type="ECO:0000313" key="3">
    <source>
        <dbReference type="Proteomes" id="UP001497602"/>
    </source>
</evidence>
<keyword evidence="1" id="KW-1133">Transmembrane helix</keyword>
<reference evidence="2 3" key="1">
    <citation type="submission" date="2024-05" db="EMBL/GenBank/DDBJ databases">
        <authorList>
            <person name="Duchaud E."/>
        </authorList>
    </citation>
    <scope>NUCLEOTIDE SEQUENCE [LARGE SCALE GENOMIC DNA]</scope>
    <source>
        <strain evidence="2">Ena-SAMPLE-TAB-13-05-2024-13:56:06:370-140305</strain>
    </source>
</reference>
<organism evidence="2 3">
    <name type="scientific">Tenacibaculum vairaonense</name>
    <dbReference type="NCBI Taxonomy" id="3137860"/>
    <lineage>
        <taxon>Bacteria</taxon>
        <taxon>Pseudomonadati</taxon>
        <taxon>Bacteroidota</taxon>
        <taxon>Flavobacteriia</taxon>
        <taxon>Flavobacteriales</taxon>
        <taxon>Flavobacteriaceae</taxon>
        <taxon>Tenacibaculum</taxon>
    </lineage>
</organism>
<evidence type="ECO:0000256" key="1">
    <source>
        <dbReference type="SAM" id="Phobius"/>
    </source>
</evidence>
<keyword evidence="1" id="KW-0472">Membrane</keyword>
<dbReference type="EMBL" id="CAXJRC010000011">
    <property type="protein sequence ID" value="CAL2106091.1"/>
    <property type="molecule type" value="Genomic_DNA"/>
</dbReference>
<sequence length="149" mass="17417">MRLNWSTGIVIGMIGFIGFIMYFVITMSTNKNYSHDLVTEKYYQKELLYQSSLKAIENAKKTEGIKIKKDKEGLIIVFPKKFDSKKIEGSVQLYRPSNKKLDFQLPISMIPKTSFMLVSDKKLLKGRWNVTVNCKYKGQAYLFKKELFY</sequence>
<comment type="caution">
    <text evidence="2">The sequence shown here is derived from an EMBL/GenBank/DDBJ whole genome shotgun (WGS) entry which is preliminary data.</text>
</comment>
<keyword evidence="3" id="KW-1185">Reference proteome</keyword>
<name>A0ABP1F6R8_9FLAO</name>
<protein>
    <submittedName>
        <fullName evidence="2">FixH family protein</fullName>
    </submittedName>
</protein>
<evidence type="ECO:0000313" key="2">
    <source>
        <dbReference type="EMBL" id="CAL2106091.1"/>
    </source>
</evidence>
<keyword evidence="1" id="KW-0812">Transmembrane</keyword>
<dbReference type="RefSeq" id="WP_348737896.1">
    <property type="nucleotide sequence ID" value="NZ_CAXJRC010000011.1"/>
</dbReference>
<feature type="transmembrane region" description="Helical" evidence="1">
    <location>
        <begin position="6"/>
        <end position="25"/>
    </location>
</feature>
<dbReference type="InterPro" id="IPR008620">
    <property type="entry name" value="FixH"/>
</dbReference>
<accession>A0ABP1F6R8</accession>
<gene>
    <name evidence="2" type="ORF">T190115A13A_10247</name>
</gene>
<dbReference type="Pfam" id="PF05751">
    <property type="entry name" value="FixH"/>
    <property type="match status" value="1"/>
</dbReference>
<dbReference type="Proteomes" id="UP001497602">
    <property type="component" value="Unassembled WGS sequence"/>
</dbReference>
<proteinExistence type="predicted"/>